<evidence type="ECO:0000313" key="1">
    <source>
        <dbReference type="EMBL" id="GAH64943.1"/>
    </source>
</evidence>
<name>X1J588_9ZZZZ</name>
<reference evidence="1" key="1">
    <citation type="journal article" date="2014" name="Front. Microbiol.">
        <title>High frequency of phylogenetically diverse reductive dehalogenase-homologous genes in deep subseafloor sedimentary metagenomes.</title>
        <authorList>
            <person name="Kawai M."/>
            <person name="Futagami T."/>
            <person name="Toyoda A."/>
            <person name="Takaki Y."/>
            <person name="Nishi S."/>
            <person name="Hori S."/>
            <person name="Arai W."/>
            <person name="Tsubouchi T."/>
            <person name="Morono Y."/>
            <person name="Uchiyama I."/>
            <person name="Ito T."/>
            <person name="Fujiyama A."/>
            <person name="Inagaki F."/>
            <person name="Takami H."/>
        </authorList>
    </citation>
    <scope>NUCLEOTIDE SEQUENCE</scope>
    <source>
        <strain evidence="1">Expedition CK06-06</strain>
    </source>
</reference>
<dbReference type="AlphaFoldDB" id="X1J588"/>
<accession>X1J588</accession>
<organism evidence="1">
    <name type="scientific">marine sediment metagenome</name>
    <dbReference type="NCBI Taxonomy" id="412755"/>
    <lineage>
        <taxon>unclassified sequences</taxon>
        <taxon>metagenomes</taxon>
        <taxon>ecological metagenomes</taxon>
    </lineage>
</organism>
<sequence>RPHIGETKDKCYKKYLQARRDARNKPDSFFGKKQKEEANISGMSFEKFKKWYWGEDRIWDEEGNLLTNSNPNGRWDYFNIGRIWEDFLLRKDGAGCDNCLITEVDWKKPIITYAVVTPDGKWRSRGRMLWFGIGNETEEQGRNWDLNFYDHIIKPYLSNEFSVTILDCHT</sequence>
<gene>
    <name evidence="1" type="ORF">S03H2_40797</name>
</gene>
<protein>
    <submittedName>
        <fullName evidence="1">Uncharacterized protein</fullName>
    </submittedName>
</protein>
<dbReference type="EMBL" id="BARU01025310">
    <property type="protein sequence ID" value="GAH64943.1"/>
    <property type="molecule type" value="Genomic_DNA"/>
</dbReference>
<comment type="caution">
    <text evidence="1">The sequence shown here is derived from an EMBL/GenBank/DDBJ whole genome shotgun (WGS) entry which is preliminary data.</text>
</comment>
<proteinExistence type="predicted"/>
<feature type="non-terminal residue" evidence="1">
    <location>
        <position position="1"/>
    </location>
</feature>